<evidence type="ECO:0000256" key="1">
    <source>
        <dbReference type="SAM" id="Phobius"/>
    </source>
</evidence>
<accession>A0A9W9FI47</accession>
<keyword evidence="1" id="KW-1133">Transmembrane helix</keyword>
<dbReference type="EMBL" id="JAPQKH010000004">
    <property type="protein sequence ID" value="KAJ5100564.1"/>
    <property type="molecule type" value="Genomic_DNA"/>
</dbReference>
<evidence type="ECO:0000313" key="2">
    <source>
        <dbReference type="EMBL" id="KAJ5100564.1"/>
    </source>
</evidence>
<evidence type="ECO:0000313" key="3">
    <source>
        <dbReference type="Proteomes" id="UP001149165"/>
    </source>
</evidence>
<organism evidence="2 3">
    <name type="scientific">Penicillium angulare</name>
    <dbReference type="NCBI Taxonomy" id="116970"/>
    <lineage>
        <taxon>Eukaryota</taxon>
        <taxon>Fungi</taxon>
        <taxon>Dikarya</taxon>
        <taxon>Ascomycota</taxon>
        <taxon>Pezizomycotina</taxon>
        <taxon>Eurotiomycetes</taxon>
        <taxon>Eurotiomycetidae</taxon>
        <taxon>Eurotiales</taxon>
        <taxon>Aspergillaceae</taxon>
        <taxon>Penicillium</taxon>
    </lineage>
</organism>
<reference evidence="2" key="1">
    <citation type="submission" date="2022-11" db="EMBL/GenBank/DDBJ databases">
        <authorList>
            <person name="Petersen C."/>
        </authorList>
    </citation>
    <scope>NUCLEOTIDE SEQUENCE</scope>
    <source>
        <strain evidence="2">IBT 30069</strain>
    </source>
</reference>
<reference evidence="2" key="2">
    <citation type="journal article" date="2023" name="IMA Fungus">
        <title>Comparative genomic study of the Penicillium genus elucidates a diverse pangenome and 15 lateral gene transfer events.</title>
        <authorList>
            <person name="Petersen C."/>
            <person name="Sorensen T."/>
            <person name="Nielsen M.R."/>
            <person name="Sondergaard T.E."/>
            <person name="Sorensen J.L."/>
            <person name="Fitzpatrick D.A."/>
            <person name="Frisvad J.C."/>
            <person name="Nielsen K.L."/>
        </authorList>
    </citation>
    <scope>NUCLEOTIDE SEQUENCE</scope>
    <source>
        <strain evidence="2">IBT 30069</strain>
    </source>
</reference>
<comment type="caution">
    <text evidence="2">The sequence shown here is derived from an EMBL/GenBank/DDBJ whole genome shotgun (WGS) entry which is preliminary data.</text>
</comment>
<dbReference type="OrthoDB" id="4337594at2759"/>
<keyword evidence="1" id="KW-0812">Transmembrane</keyword>
<proteinExistence type="predicted"/>
<gene>
    <name evidence="2" type="ORF">N7456_006616</name>
</gene>
<protein>
    <submittedName>
        <fullName evidence="2">Uncharacterized protein</fullName>
    </submittedName>
</protein>
<dbReference type="Proteomes" id="UP001149165">
    <property type="component" value="Unassembled WGS sequence"/>
</dbReference>
<keyword evidence="1" id="KW-0472">Membrane</keyword>
<name>A0A9W9FI47_9EURO</name>
<dbReference type="AlphaFoldDB" id="A0A9W9FI47"/>
<sequence>MSQTALRLGDVLNIHIPEHEPMRCLAKIYKRKKNEVIVLKCQNQIARENSKTAHRILQHKVSFRDEEKDFIEDSIAELVDLLIHGDWKHKDSQTQKEKQQRKWLDLWHTQIEKHHDMRQNEVSIMVRDVANQPEYEPEMDVTEIGHHIHEITHTPAIVQYPTLQLEPLEEPAHEHNENRSKVFSTRDIPSSTQFMEHTKCPLKKLPVSSSSDVPSDGGKLTPSQVSVSAENIGLDVFLSTSQRHILNYIISYIWRLCAIFQLQHGTVISRDDAGNPREQSVIQFKMLLGARFPLPRYQDVSHIAIPFTFILSQFMCVFLGPSLSLTLVFVVTLGGWCWSGARPKKLQDMKTK</sequence>
<feature type="transmembrane region" description="Helical" evidence="1">
    <location>
        <begin position="318"/>
        <end position="341"/>
    </location>
</feature>
<keyword evidence="3" id="KW-1185">Reference proteome</keyword>